<evidence type="ECO:0000259" key="1">
    <source>
        <dbReference type="Pfam" id="PF03992"/>
    </source>
</evidence>
<organism evidence="2 3">
    <name type="scientific">Cudoniella acicularis</name>
    <dbReference type="NCBI Taxonomy" id="354080"/>
    <lineage>
        <taxon>Eukaryota</taxon>
        <taxon>Fungi</taxon>
        <taxon>Dikarya</taxon>
        <taxon>Ascomycota</taxon>
        <taxon>Pezizomycotina</taxon>
        <taxon>Leotiomycetes</taxon>
        <taxon>Helotiales</taxon>
        <taxon>Tricladiaceae</taxon>
        <taxon>Cudoniella</taxon>
    </lineage>
</organism>
<protein>
    <recommendedName>
        <fullName evidence="1">ABM domain-containing protein</fullName>
    </recommendedName>
</protein>
<reference evidence="2 3" key="1">
    <citation type="submission" date="2020-03" db="EMBL/GenBank/DDBJ databases">
        <title>Draft Genome Sequence of Cudoniella acicularis.</title>
        <authorList>
            <person name="Buettner E."/>
            <person name="Kellner H."/>
        </authorList>
    </citation>
    <scope>NUCLEOTIDE SEQUENCE [LARGE SCALE GENOMIC DNA]</scope>
    <source>
        <strain evidence="2 3">DSM 108380</strain>
    </source>
</reference>
<name>A0A8H4QV99_9HELO</name>
<accession>A0A8H4QV99</accession>
<evidence type="ECO:0000313" key="2">
    <source>
        <dbReference type="EMBL" id="KAF4618139.1"/>
    </source>
</evidence>
<dbReference type="InterPro" id="IPR011008">
    <property type="entry name" value="Dimeric_a/b-barrel"/>
</dbReference>
<dbReference type="EMBL" id="JAAMPI010002135">
    <property type="protein sequence ID" value="KAF4618139.1"/>
    <property type="molecule type" value="Genomic_DNA"/>
</dbReference>
<dbReference type="PANTHER" id="PTHR40624">
    <property type="entry name" value="BIOSYNTHESIS MONOOXYGENASE, PUTATIVE (AFU_ORTHOLOGUE AFUA_1G12025)-RELATED"/>
    <property type="match status" value="1"/>
</dbReference>
<dbReference type="Proteomes" id="UP000566819">
    <property type="component" value="Unassembled WGS sequence"/>
</dbReference>
<evidence type="ECO:0000313" key="3">
    <source>
        <dbReference type="Proteomes" id="UP000566819"/>
    </source>
</evidence>
<proteinExistence type="predicted"/>
<comment type="caution">
    <text evidence="2">The sequence shown here is derived from an EMBL/GenBank/DDBJ whole genome shotgun (WGS) entry which is preliminary data.</text>
</comment>
<dbReference type="OrthoDB" id="10011777at2759"/>
<feature type="domain" description="ABM" evidence="1">
    <location>
        <begin position="11"/>
        <end position="82"/>
    </location>
</feature>
<keyword evidence="3" id="KW-1185">Reference proteome</keyword>
<dbReference type="SUPFAM" id="SSF54909">
    <property type="entry name" value="Dimeric alpha+beta barrel"/>
    <property type="match status" value="1"/>
</dbReference>
<dbReference type="Gene3D" id="3.30.70.100">
    <property type="match status" value="1"/>
</dbReference>
<dbReference type="AlphaFoldDB" id="A0A8H4QV99"/>
<dbReference type="InterPro" id="IPR007138">
    <property type="entry name" value="ABM_dom"/>
</dbReference>
<dbReference type="PANTHER" id="PTHR40624:SF1">
    <property type="entry name" value="BIOSYNTHESIS MONOOXYGENASE, PUTATIVE (AFU_ORTHOLOGUE AFUA_1G12025)-RELATED"/>
    <property type="match status" value="1"/>
</dbReference>
<sequence length="126" mass="13833">MASSQEVHICAIITPAKGKESRVKELLADLAGKVEKHEKDVSKYQVFEQYDSQTGVNVFVVEETYKDKSTFDAHLKTEYFGALGQTVKKEGLLAKGLKIMSVRPVAGYPVKGFTGGSPKIRPSRNA</sequence>
<gene>
    <name evidence="2" type="ORF">G7Y89_g14969</name>
</gene>
<dbReference type="Pfam" id="PF03992">
    <property type="entry name" value="ABM"/>
    <property type="match status" value="1"/>
</dbReference>